<keyword evidence="7" id="KW-1185">Reference proteome</keyword>
<dbReference type="InterPro" id="IPR015797">
    <property type="entry name" value="NUDIX_hydrolase-like_dom_sf"/>
</dbReference>
<dbReference type="CDD" id="cd03671">
    <property type="entry name" value="NUDIX_Ap4A_hydrolase_plant_like"/>
    <property type="match status" value="1"/>
</dbReference>
<evidence type="ECO:0000259" key="5">
    <source>
        <dbReference type="PROSITE" id="PS51462"/>
    </source>
</evidence>
<dbReference type="GO" id="GO:0034432">
    <property type="term" value="F:bis(5'-adenosyl)-pentaphosphatase activity"/>
    <property type="evidence" value="ECO:0007669"/>
    <property type="project" value="TreeGrafter"/>
</dbReference>
<accession>A0A5M6ZJ91</accession>
<comment type="similarity">
    <text evidence="4">Belongs to the Nudix hydrolase family.</text>
</comment>
<dbReference type="Proteomes" id="UP000325122">
    <property type="component" value="Unassembled WGS sequence"/>
</dbReference>
<dbReference type="RefSeq" id="WP_150023082.1">
    <property type="nucleotide sequence ID" value="NZ_VWOJ01000002.1"/>
</dbReference>
<name>A0A5M6ZJ91_9PROT</name>
<dbReference type="NCBIfam" id="NF001938">
    <property type="entry name" value="PRK00714.1-5"/>
    <property type="match status" value="1"/>
</dbReference>
<dbReference type="InterPro" id="IPR000086">
    <property type="entry name" value="NUDIX_hydrolase_dom"/>
</dbReference>
<dbReference type="InterPro" id="IPR020476">
    <property type="entry name" value="Nudix_hydrolase"/>
</dbReference>
<keyword evidence="3 4" id="KW-0378">Hydrolase</keyword>
<comment type="cofactor">
    <cofactor evidence="1">
        <name>Mn(2+)</name>
        <dbReference type="ChEBI" id="CHEBI:29035"/>
    </cofactor>
</comment>
<reference evidence="6 7" key="1">
    <citation type="submission" date="2019-09" db="EMBL/GenBank/DDBJ databases">
        <authorList>
            <person name="Kevbrin V."/>
            <person name="Grouzdev D.S."/>
        </authorList>
    </citation>
    <scope>NUCLEOTIDE SEQUENCE [LARGE SCALE GENOMIC DNA]</scope>
    <source>
        <strain evidence="6 7">G-192</strain>
    </source>
</reference>
<dbReference type="PANTHER" id="PTHR11839:SF22">
    <property type="entry name" value="NUDIX HYDROLASE 26, CHLOROPLASTIC"/>
    <property type="match status" value="1"/>
</dbReference>
<dbReference type="GO" id="GO:0008893">
    <property type="term" value="F:guanosine-3',5'-bis(diphosphate) 3'-diphosphatase activity"/>
    <property type="evidence" value="ECO:0007669"/>
    <property type="project" value="TreeGrafter"/>
</dbReference>
<dbReference type="PRINTS" id="PR00502">
    <property type="entry name" value="NUDIXFAMILY"/>
</dbReference>
<proteinExistence type="inferred from homology"/>
<dbReference type="AlphaFoldDB" id="A0A5M6ZJ91"/>
<dbReference type="EC" id="3.6.1.-" evidence="6"/>
<dbReference type="EMBL" id="VWOJ01000002">
    <property type="protein sequence ID" value="KAA5803814.1"/>
    <property type="molecule type" value="Genomic_DNA"/>
</dbReference>
<dbReference type="PROSITE" id="PS51462">
    <property type="entry name" value="NUDIX"/>
    <property type="match status" value="1"/>
</dbReference>
<dbReference type="PANTHER" id="PTHR11839">
    <property type="entry name" value="UDP/ADP-SUGAR PYROPHOSPHATASE"/>
    <property type="match status" value="1"/>
</dbReference>
<dbReference type="PROSITE" id="PS00893">
    <property type="entry name" value="NUDIX_BOX"/>
    <property type="match status" value="1"/>
</dbReference>
<sequence length="162" mass="18763">MSQDPYPEHRPNAGIVLFDRRGLVWLGKRYAHHGPWAWQFPQGGLDAGEDPETGALRELYEETGVTDDLVEKIGEIPGWLAYDFPPDILAQRRRNNWKGQKQRWFAYRFHGTDVAFDLKAVPPQEFETFRWAHLAEAPPLMIPWKRPVYEIVAKGFAHLAAR</sequence>
<gene>
    <name evidence="6" type="ORF">F1654_08420</name>
</gene>
<evidence type="ECO:0000256" key="1">
    <source>
        <dbReference type="ARBA" id="ARBA00001936"/>
    </source>
</evidence>
<evidence type="ECO:0000256" key="4">
    <source>
        <dbReference type="RuleBase" id="RU003476"/>
    </source>
</evidence>
<protein>
    <submittedName>
        <fullName evidence="6">RNA pyrophosphohydrolase</fullName>
        <ecNumber evidence="6">3.6.1.-</ecNumber>
    </submittedName>
</protein>
<evidence type="ECO:0000313" key="7">
    <source>
        <dbReference type="Proteomes" id="UP000325122"/>
    </source>
</evidence>
<dbReference type="Gene3D" id="3.90.79.10">
    <property type="entry name" value="Nucleoside Triphosphate Pyrophosphohydrolase"/>
    <property type="match status" value="1"/>
</dbReference>
<dbReference type="GO" id="GO:0019693">
    <property type="term" value="P:ribose phosphate metabolic process"/>
    <property type="evidence" value="ECO:0007669"/>
    <property type="project" value="TreeGrafter"/>
</dbReference>
<feature type="domain" description="Nudix hydrolase" evidence="5">
    <location>
        <begin position="8"/>
        <end position="154"/>
    </location>
</feature>
<dbReference type="GO" id="GO:0006753">
    <property type="term" value="P:nucleoside phosphate metabolic process"/>
    <property type="evidence" value="ECO:0007669"/>
    <property type="project" value="TreeGrafter"/>
</dbReference>
<comment type="cofactor">
    <cofactor evidence="2">
        <name>Mg(2+)</name>
        <dbReference type="ChEBI" id="CHEBI:18420"/>
    </cofactor>
</comment>
<evidence type="ECO:0000256" key="2">
    <source>
        <dbReference type="ARBA" id="ARBA00001946"/>
    </source>
</evidence>
<dbReference type="InterPro" id="IPR022927">
    <property type="entry name" value="RppH"/>
</dbReference>
<dbReference type="InterPro" id="IPR020084">
    <property type="entry name" value="NUDIX_hydrolase_CS"/>
</dbReference>
<evidence type="ECO:0000313" key="6">
    <source>
        <dbReference type="EMBL" id="KAA5803814.1"/>
    </source>
</evidence>
<evidence type="ECO:0000256" key="3">
    <source>
        <dbReference type="ARBA" id="ARBA00022801"/>
    </source>
</evidence>
<comment type="caution">
    <text evidence="6">The sequence shown here is derived from an EMBL/GenBank/DDBJ whole genome shotgun (WGS) entry which is preliminary data.</text>
</comment>
<organism evidence="6 7">
    <name type="scientific">Alkalicaulis satelles</name>
    <dbReference type="NCBI Taxonomy" id="2609175"/>
    <lineage>
        <taxon>Bacteria</taxon>
        <taxon>Pseudomonadati</taxon>
        <taxon>Pseudomonadota</taxon>
        <taxon>Alphaproteobacteria</taxon>
        <taxon>Maricaulales</taxon>
        <taxon>Maricaulaceae</taxon>
        <taxon>Alkalicaulis</taxon>
    </lineage>
</organism>
<dbReference type="SUPFAM" id="SSF55811">
    <property type="entry name" value="Nudix"/>
    <property type="match status" value="1"/>
</dbReference>
<dbReference type="Pfam" id="PF00293">
    <property type="entry name" value="NUDIX"/>
    <property type="match status" value="1"/>
</dbReference>